<dbReference type="EMBL" id="CP001737">
    <property type="protein sequence ID" value="ACV77073.1"/>
    <property type="molecule type" value="Genomic_DNA"/>
</dbReference>
<dbReference type="InterPro" id="IPR039424">
    <property type="entry name" value="SBP_5"/>
</dbReference>
<dbReference type="GO" id="GO:0015833">
    <property type="term" value="P:peptide transport"/>
    <property type="evidence" value="ECO:0007669"/>
    <property type="project" value="TreeGrafter"/>
</dbReference>
<evidence type="ECO:0000256" key="2">
    <source>
        <dbReference type="ARBA" id="ARBA00022448"/>
    </source>
</evidence>
<comment type="similarity">
    <text evidence="1">Belongs to the bacterial solute-binding protein 5 family.</text>
</comment>
<evidence type="ECO:0000313" key="8">
    <source>
        <dbReference type="Proteomes" id="UP000002218"/>
    </source>
</evidence>
<accession>C8X897</accession>
<dbReference type="Pfam" id="PF00496">
    <property type="entry name" value="SBP_bac_5"/>
    <property type="match status" value="1"/>
</dbReference>
<dbReference type="InterPro" id="IPR000914">
    <property type="entry name" value="SBP_5_dom"/>
</dbReference>
<evidence type="ECO:0000256" key="5">
    <source>
        <dbReference type="SAM" id="SignalP"/>
    </source>
</evidence>
<dbReference type="InParanoid" id="C8X897"/>
<reference evidence="7 8" key="2">
    <citation type="journal article" date="2010" name="Stand. Genomic Sci.">
        <title>Complete genome sequence of Nakamurella multipartita type strain (Y-104).</title>
        <authorList>
            <person name="Tice H."/>
            <person name="Mayilraj S."/>
            <person name="Sims D."/>
            <person name="Lapidus A."/>
            <person name="Nolan M."/>
            <person name="Lucas S."/>
            <person name="Glavina Del Rio T."/>
            <person name="Copeland A."/>
            <person name="Cheng J.F."/>
            <person name="Meincke L."/>
            <person name="Bruce D."/>
            <person name="Goodwin L."/>
            <person name="Pitluck S."/>
            <person name="Ivanova N."/>
            <person name="Mavromatis K."/>
            <person name="Ovchinnikova G."/>
            <person name="Pati A."/>
            <person name="Chen A."/>
            <person name="Palaniappan K."/>
            <person name="Land M."/>
            <person name="Hauser L."/>
            <person name="Chang Y.J."/>
            <person name="Jeffries C.D."/>
            <person name="Detter J.C."/>
            <person name="Brettin T."/>
            <person name="Rohde M."/>
            <person name="Goker M."/>
            <person name="Bristow J."/>
            <person name="Eisen J.A."/>
            <person name="Markowitz V."/>
            <person name="Hugenholtz P."/>
            <person name="Kyrpides N.C."/>
            <person name="Klenk H.P."/>
            <person name="Chen F."/>
        </authorList>
    </citation>
    <scope>NUCLEOTIDE SEQUENCE [LARGE SCALE GENOMIC DNA]</scope>
    <source>
        <strain evidence="8">ATCC 700099 / DSM 44233 / CIP 104796 / JCM 9543 / NBRC 105858 / Y-104</strain>
    </source>
</reference>
<feature type="compositionally biased region" description="Low complexity" evidence="4">
    <location>
        <begin position="28"/>
        <end position="44"/>
    </location>
</feature>
<dbReference type="Gene3D" id="3.10.105.10">
    <property type="entry name" value="Dipeptide-binding Protein, Domain 3"/>
    <property type="match status" value="1"/>
</dbReference>
<gene>
    <name evidence="7" type="ordered locus">Namu_0658</name>
</gene>
<dbReference type="eggNOG" id="COG0747">
    <property type="taxonomic scope" value="Bacteria"/>
</dbReference>
<dbReference type="Proteomes" id="UP000002218">
    <property type="component" value="Chromosome"/>
</dbReference>
<dbReference type="GO" id="GO:0042597">
    <property type="term" value="C:periplasmic space"/>
    <property type="evidence" value="ECO:0007669"/>
    <property type="project" value="UniProtKB-ARBA"/>
</dbReference>
<dbReference type="GO" id="GO:1904680">
    <property type="term" value="F:peptide transmembrane transporter activity"/>
    <property type="evidence" value="ECO:0007669"/>
    <property type="project" value="TreeGrafter"/>
</dbReference>
<dbReference type="PIRSF" id="PIRSF002741">
    <property type="entry name" value="MppA"/>
    <property type="match status" value="1"/>
</dbReference>
<sequence length="577" mass="61927" precursor="true">MKRHLWLGAGLAGVLVLGLTACASSSRDAGTTTAASGSAQASGSAGEGSGGQPANPDGQFVFGAAGAPSMFDPLYATDGETFRVARQINEGLIRFKPGTADPEPALATDWEQSTDGKTWTFTIREGVTFHDGTPVDAAAVCFNLDRMYNQTGAGATQAQYWSDVMGGFKNQVDDAGQPVPSVYSSCTAEGNKAVIALTTSTSKFPGVLGLPSYSIQSPTALQQYDANNVVAQGDSFVYPAYATEHPTGAGPYKFQAYDKANNTVTLVRNDDYYGEKAKTKTLIFKIIPDETARKQELQAGTIDGYDFPSPADWDGLTGAGFNVEVRPAFNVMYLGMTQGTNPALADLKVRQAIAYALNREQFVQSQLPDGAKVADIFYPDTVDGWTDDVTKYPYDPEKAKQLLAEAGQSNLTVNFWWPTEVSRPYMPDPKSVFTAFKADLEAVGITVNEISKPWNGGYLDGVEAHDADLFLLGWTGDYNTPDNFIGTFFTRTDNRFNTGTQPWGATLSEALKQADAIPDPDQRNAAYVKINQDLMGTYLPAVPISHSPPAIVVAGDVEGLVASPLTDERFSTVYKTS</sequence>
<name>C8X897_NAKMY</name>
<evidence type="ECO:0000259" key="6">
    <source>
        <dbReference type="Pfam" id="PF00496"/>
    </source>
</evidence>
<keyword evidence="2" id="KW-0813">Transport</keyword>
<dbReference type="PANTHER" id="PTHR30290">
    <property type="entry name" value="PERIPLASMIC BINDING COMPONENT OF ABC TRANSPORTER"/>
    <property type="match status" value="1"/>
</dbReference>
<dbReference type="RefSeq" id="WP_015745989.1">
    <property type="nucleotide sequence ID" value="NC_013235.1"/>
</dbReference>
<dbReference type="PANTHER" id="PTHR30290:SF9">
    <property type="entry name" value="OLIGOPEPTIDE-BINDING PROTEIN APPA"/>
    <property type="match status" value="1"/>
</dbReference>
<dbReference type="SUPFAM" id="SSF53850">
    <property type="entry name" value="Periplasmic binding protein-like II"/>
    <property type="match status" value="1"/>
</dbReference>
<dbReference type="CDD" id="cd08493">
    <property type="entry name" value="PBP2_DppA_like"/>
    <property type="match status" value="1"/>
</dbReference>
<organism evidence="7 8">
    <name type="scientific">Nakamurella multipartita (strain ATCC 700099 / DSM 44233 / CIP 104796 / JCM 9543 / NBRC 105858 / Y-104)</name>
    <name type="common">Microsphaera multipartita</name>
    <dbReference type="NCBI Taxonomy" id="479431"/>
    <lineage>
        <taxon>Bacteria</taxon>
        <taxon>Bacillati</taxon>
        <taxon>Actinomycetota</taxon>
        <taxon>Actinomycetes</taxon>
        <taxon>Nakamurellales</taxon>
        <taxon>Nakamurellaceae</taxon>
        <taxon>Nakamurella</taxon>
    </lineage>
</organism>
<evidence type="ECO:0000256" key="1">
    <source>
        <dbReference type="ARBA" id="ARBA00005695"/>
    </source>
</evidence>
<dbReference type="AlphaFoldDB" id="C8X897"/>
<dbReference type="PROSITE" id="PS51257">
    <property type="entry name" value="PROKAR_LIPOPROTEIN"/>
    <property type="match status" value="1"/>
</dbReference>
<feature type="chain" id="PRO_5038410033" evidence="5">
    <location>
        <begin position="24"/>
        <end position="577"/>
    </location>
</feature>
<keyword evidence="3 5" id="KW-0732">Signal</keyword>
<dbReference type="Gene3D" id="3.90.76.10">
    <property type="entry name" value="Dipeptide-binding Protein, Domain 1"/>
    <property type="match status" value="1"/>
</dbReference>
<feature type="domain" description="Solute-binding protein family 5" evidence="6">
    <location>
        <begin position="102"/>
        <end position="494"/>
    </location>
</feature>
<feature type="signal peptide" evidence="5">
    <location>
        <begin position="1"/>
        <end position="23"/>
    </location>
</feature>
<reference evidence="8" key="1">
    <citation type="submission" date="2009-09" db="EMBL/GenBank/DDBJ databases">
        <title>The complete genome of Nakamurella multipartita DSM 44233.</title>
        <authorList>
            <consortium name="US DOE Joint Genome Institute (JGI-PGF)"/>
            <person name="Lucas S."/>
            <person name="Copeland A."/>
            <person name="Lapidus A."/>
            <person name="Glavina del Rio T."/>
            <person name="Dalin E."/>
            <person name="Tice H."/>
            <person name="Bruce D."/>
            <person name="Goodwin L."/>
            <person name="Pitluck S."/>
            <person name="Kyrpides N."/>
            <person name="Mavromatis K."/>
            <person name="Ivanova N."/>
            <person name="Ovchinnikova G."/>
            <person name="Sims D."/>
            <person name="Meincke L."/>
            <person name="Brettin T."/>
            <person name="Detter J.C."/>
            <person name="Han C."/>
            <person name="Larimer F."/>
            <person name="Land M."/>
            <person name="Hauser L."/>
            <person name="Markowitz V."/>
            <person name="Cheng J.-F."/>
            <person name="Hugenholtz P."/>
            <person name="Woyke T."/>
            <person name="Wu D."/>
            <person name="Klenk H.-P."/>
            <person name="Eisen J.A."/>
        </authorList>
    </citation>
    <scope>NUCLEOTIDE SEQUENCE [LARGE SCALE GENOMIC DNA]</scope>
    <source>
        <strain evidence="8">ATCC 700099 / DSM 44233 / CIP 104796 / JCM 9543 / NBRC 105858 / Y-104</strain>
    </source>
</reference>
<dbReference type="FunCoup" id="C8X897">
    <property type="interactions" value="72"/>
</dbReference>
<feature type="region of interest" description="Disordered" evidence="4">
    <location>
        <begin position="28"/>
        <end position="58"/>
    </location>
</feature>
<evidence type="ECO:0000256" key="3">
    <source>
        <dbReference type="ARBA" id="ARBA00022729"/>
    </source>
</evidence>
<dbReference type="HOGENOM" id="CLU_017028_7_0_11"/>
<evidence type="ECO:0000256" key="4">
    <source>
        <dbReference type="SAM" id="MobiDB-lite"/>
    </source>
</evidence>
<dbReference type="STRING" id="479431.Namu_0658"/>
<proteinExistence type="inferred from homology"/>
<dbReference type="GO" id="GO:0043190">
    <property type="term" value="C:ATP-binding cassette (ABC) transporter complex"/>
    <property type="evidence" value="ECO:0007669"/>
    <property type="project" value="InterPro"/>
</dbReference>
<dbReference type="KEGG" id="nml:Namu_0658"/>
<dbReference type="InterPro" id="IPR030678">
    <property type="entry name" value="Peptide/Ni-bd"/>
</dbReference>
<keyword evidence="8" id="KW-1185">Reference proteome</keyword>
<protein>
    <submittedName>
        <fullName evidence="7">Extracellular solute-binding protein family 5</fullName>
    </submittedName>
</protein>
<dbReference type="Gene3D" id="3.40.190.10">
    <property type="entry name" value="Periplasmic binding protein-like II"/>
    <property type="match status" value="1"/>
</dbReference>
<evidence type="ECO:0000313" key="7">
    <source>
        <dbReference type="EMBL" id="ACV77073.1"/>
    </source>
</evidence>